<evidence type="ECO:0000256" key="2">
    <source>
        <dbReference type="SAM" id="Phobius"/>
    </source>
</evidence>
<dbReference type="SUPFAM" id="SSF54001">
    <property type="entry name" value="Cysteine proteinases"/>
    <property type="match status" value="1"/>
</dbReference>
<feature type="region of interest" description="Disordered" evidence="1">
    <location>
        <begin position="315"/>
        <end position="341"/>
    </location>
</feature>
<feature type="transmembrane region" description="Helical" evidence="2">
    <location>
        <begin position="127"/>
        <end position="145"/>
    </location>
</feature>
<dbReference type="Pfam" id="PF01841">
    <property type="entry name" value="Transglut_core"/>
    <property type="match status" value="1"/>
</dbReference>
<sequence length="805" mass="86214">MSKVHLGWPGTTSASLLAALTTWIALWAWAGFVERPSGFLVPLFGVGLLVAATGMLLRSARVPSLLTALGQAGVVALWLHHRWAEDLALGGWIPTDESMARFGEVLRDSVTAAQSYAAPVSASVPEIYPLLIVTGAAAVVLVDFIACGLRRVPVAGLPLLAVYTAPASILDGGVPWWGFVAGAMSFLFLLAGDEGRRLSHWGRQISHSDRVFDTLGTRVSTETVRASARKIGLTATGLAVLVPIFVPTFSGTLFDGSGPGGDGDGDAVAIDNPMADLKRDLVRGRDVDVLDVYTVTGDPTYLRVSVLDSFDGETWKPSDREIPAEQRAEGRLPRPPGLSSGVTRREVTFQIRARDTFDSQWLPAPYPVSSIEARGDWRYDTDTFDFISAAEGQSTVGLEYDLSALQVEALASTLASSGPSPENIFTPYTDLPDNLSDRVPRLAREVTAGATSRFEKAVRLQDWFREDGGFRYSLTERGPGNSTDDLLDFLSPDGRVGYCEQFAASMAVMGRSLGIPSRVVVGFLRPDKVEEGHYVYSAHDLHAWPEMYFDGTGWLRFEPTPQDRARSVPSYTNAQLGVDPTAAPSAAAPTRAPDDFDRPSPSPEAGAAGGSNGSGGIGRELLTGLLVLLGALGLAVLPRAARGWVRRRRWASATTPAGVAEAAWAELRASALDLGLGWDDSVTLRTRARSLAAAFGAPAADAEERQTRSPASGVEAAPEAARALERLVRYVERARYARAVEAQDGVEDDVLLVVGALGDGASRRRRLRATWWPTSLFDRSSSRDARRRRAASGPAIGEPGVDHAV</sequence>
<keyword evidence="5" id="KW-1185">Reference proteome</keyword>
<organism evidence="4 5">
    <name type="scientific">Nocardioides jiangsuensis</name>
    <dbReference type="NCBI Taxonomy" id="2866161"/>
    <lineage>
        <taxon>Bacteria</taxon>
        <taxon>Bacillati</taxon>
        <taxon>Actinomycetota</taxon>
        <taxon>Actinomycetes</taxon>
        <taxon>Propionibacteriales</taxon>
        <taxon>Nocardioidaceae</taxon>
        <taxon>Nocardioides</taxon>
    </lineage>
</organism>
<gene>
    <name evidence="4" type="ORF">K1X13_02640</name>
</gene>
<dbReference type="RefSeq" id="WP_221023481.1">
    <property type="nucleotide sequence ID" value="NZ_JAIEZQ010000001.1"/>
</dbReference>
<evidence type="ECO:0000313" key="4">
    <source>
        <dbReference type="EMBL" id="MBY9073711.1"/>
    </source>
</evidence>
<evidence type="ECO:0000313" key="5">
    <source>
        <dbReference type="Proteomes" id="UP000754710"/>
    </source>
</evidence>
<feature type="domain" description="Transglutaminase-like" evidence="3">
    <location>
        <begin position="491"/>
        <end position="561"/>
    </location>
</feature>
<accession>A0ABS7RFA6</accession>
<reference evidence="4 5" key="1">
    <citation type="submission" date="2021-08" db="EMBL/GenBank/DDBJ databases">
        <title>Nocardioides bacterium WL0053 sp. nov., isolated from the sediment.</title>
        <authorList>
            <person name="Wang L."/>
            <person name="Zhang D."/>
            <person name="Zhang A."/>
        </authorList>
    </citation>
    <scope>NUCLEOTIDE SEQUENCE [LARGE SCALE GENOMIC DNA]</scope>
    <source>
        <strain evidence="4 5">WL0053</strain>
    </source>
</reference>
<dbReference type="Gene3D" id="3.10.620.30">
    <property type="match status" value="1"/>
</dbReference>
<feature type="compositionally biased region" description="Low complexity" evidence="1">
    <location>
        <begin position="580"/>
        <end position="591"/>
    </location>
</feature>
<feature type="transmembrane region" description="Helical" evidence="2">
    <location>
        <begin position="39"/>
        <end position="57"/>
    </location>
</feature>
<feature type="compositionally biased region" description="Basic and acidic residues" evidence="1">
    <location>
        <begin position="315"/>
        <end position="332"/>
    </location>
</feature>
<dbReference type="InterPro" id="IPR052901">
    <property type="entry name" value="Bact_TGase-like"/>
</dbReference>
<protein>
    <submittedName>
        <fullName evidence="4">DUF3488 and transglutaminase-like domain-containing protein</fullName>
    </submittedName>
</protein>
<feature type="region of interest" description="Disordered" evidence="1">
    <location>
        <begin position="574"/>
        <end position="613"/>
    </location>
</feature>
<dbReference type="PANTHER" id="PTHR42736:SF1">
    <property type="entry name" value="PROTEIN-GLUTAMINE GAMMA-GLUTAMYLTRANSFERASE"/>
    <property type="match status" value="1"/>
</dbReference>
<dbReference type="InterPro" id="IPR021878">
    <property type="entry name" value="TgpA_N"/>
</dbReference>
<feature type="transmembrane region" description="Helical" evidence="2">
    <location>
        <begin position="12"/>
        <end position="33"/>
    </location>
</feature>
<comment type="caution">
    <text evidence="4">The sequence shown here is derived from an EMBL/GenBank/DDBJ whole genome shotgun (WGS) entry which is preliminary data.</text>
</comment>
<feature type="transmembrane region" description="Helical" evidence="2">
    <location>
        <begin position="152"/>
        <end position="170"/>
    </location>
</feature>
<dbReference type="SMART" id="SM00460">
    <property type="entry name" value="TGc"/>
    <property type="match status" value="1"/>
</dbReference>
<dbReference type="EMBL" id="JAIEZQ010000001">
    <property type="protein sequence ID" value="MBY9073711.1"/>
    <property type="molecule type" value="Genomic_DNA"/>
</dbReference>
<proteinExistence type="predicted"/>
<keyword evidence="2" id="KW-0812">Transmembrane</keyword>
<keyword evidence="2" id="KW-0472">Membrane</keyword>
<feature type="region of interest" description="Disordered" evidence="1">
    <location>
        <begin position="782"/>
        <end position="805"/>
    </location>
</feature>
<evidence type="ECO:0000259" key="3">
    <source>
        <dbReference type="SMART" id="SM00460"/>
    </source>
</evidence>
<name>A0ABS7RFA6_9ACTN</name>
<dbReference type="PANTHER" id="PTHR42736">
    <property type="entry name" value="PROTEIN-GLUTAMINE GAMMA-GLUTAMYLTRANSFERASE"/>
    <property type="match status" value="1"/>
</dbReference>
<keyword evidence="2" id="KW-1133">Transmembrane helix</keyword>
<evidence type="ECO:0000256" key="1">
    <source>
        <dbReference type="SAM" id="MobiDB-lite"/>
    </source>
</evidence>
<dbReference type="Pfam" id="PF11992">
    <property type="entry name" value="TgpA_N"/>
    <property type="match status" value="1"/>
</dbReference>
<dbReference type="InterPro" id="IPR002931">
    <property type="entry name" value="Transglutaminase-like"/>
</dbReference>
<dbReference type="Proteomes" id="UP000754710">
    <property type="component" value="Unassembled WGS sequence"/>
</dbReference>
<dbReference type="InterPro" id="IPR038765">
    <property type="entry name" value="Papain-like_cys_pep_sf"/>
</dbReference>